<accession>A0ABR1CTH5</accession>
<gene>
    <name evidence="1" type="primary">Necator_chrIII.g9963</name>
    <name evidence="1" type="ORF">RB195_009198</name>
</gene>
<comment type="caution">
    <text evidence="1">The sequence shown here is derived from an EMBL/GenBank/DDBJ whole genome shotgun (WGS) entry which is preliminary data.</text>
</comment>
<keyword evidence="2" id="KW-1185">Reference proteome</keyword>
<dbReference type="Proteomes" id="UP001303046">
    <property type="component" value="Unassembled WGS sequence"/>
</dbReference>
<dbReference type="EMBL" id="JAVFWL010000003">
    <property type="protein sequence ID" value="KAK6741196.1"/>
    <property type="molecule type" value="Genomic_DNA"/>
</dbReference>
<reference evidence="1 2" key="1">
    <citation type="submission" date="2023-08" db="EMBL/GenBank/DDBJ databases">
        <title>A Necator americanus chromosomal reference genome.</title>
        <authorList>
            <person name="Ilik V."/>
            <person name="Petrzelkova K.J."/>
            <person name="Pardy F."/>
            <person name="Fuh T."/>
            <person name="Niatou-Singa F.S."/>
            <person name="Gouil Q."/>
            <person name="Baker L."/>
            <person name="Ritchie M.E."/>
            <person name="Jex A.R."/>
            <person name="Gazzola D."/>
            <person name="Li H."/>
            <person name="Toshio Fujiwara R."/>
            <person name="Zhan B."/>
            <person name="Aroian R.V."/>
            <person name="Pafco B."/>
            <person name="Schwarz E.M."/>
        </authorList>
    </citation>
    <scope>NUCLEOTIDE SEQUENCE [LARGE SCALE GENOMIC DNA]</scope>
    <source>
        <strain evidence="1 2">Aroian</strain>
        <tissue evidence="1">Whole animal</tissue>
    </source>
</reference>
<evidence type="ECO:0000313" key="2">
    <source>
        <dbReference type="Proteomes" id="UP001303046"/>
    </source>
</evidence>
<evidence type="ECO:0000313" key="1">
    <source>
        <dbReference type="EMBL" id="KAK6741196.1"/>
    </source>
</evidence>
<proteinExistence type="predicted"/>
<sequence length="165" mass="18847">MPRFKDSRTWAKSKVFQSLTTLFLGILSQMKDMERGDASANPSLATQKQITMAPFGQNLVHLLHSTLCTPESNDVSEMCDSAVQRKVQTSDFQGNYTIMLMDARFSSEYSQLPEPNPWDLDQLLEGEQLANITRLTYEKYHVETIQDMERNPKFSIETMNVSELA</sequence>
<name>A0ABR1CTH5_NECAM</name>
<organism evidence="1 2">
    <name type="scientific">Necator americanus</name>
    <name type="common">Human hookworm</name>
    <dbReference type="NCBI Taxonomy" id="51031"/>
    <lineage>
        <taxon>Eukaryota</taxon>
        <taxon>Metazoa</taxon>
        <taxon>Ecdysozoa</taxon>
        <taxon>Nematoda</taxon>
        <taxon>Chromadorea</taxon>
        <taxon>Rhabditida</taxon>
        <taxon>Rhabditina</taxon>
        <taxon>Rhabditomorpha</taxon>
        <taxon>Strongyloidea</taxon>
        <taxon>Ancylostomatidae</taxon>
        <taxon>Bunostominae</taxon>
        <taxon>Necator</taxon>
    </lineage>
</organism>
<protein>
    <submittedName>
        <fullName evidence="1">Uncharacterized protein</fullName>
    </submittedName>
</protein>